<gene>
    <name evidence="6" type="primary">gcvA</name>
    <name evidence="6" type="ORF">GZ085_07285</name>
</gene>
<dbReference type="GO" id="GO:0043565">
    <property type="term" value="F:sequence-specific DNA binding"/>
    <property type="evidence" value="ECO:0007669"/>
    <property type="project" value="TreeGrafter"/>
</dbReference>
<dbReference type="Proteomes" id="UP000483432">
    <property type="component" value="Unassembled WGS sequence"/>
</dbReference>
<dbReference type="NCBIfam" id="NF008352">
    <property type="entry name" value="PRK11139.1"/>
    <property type="match status" value="1"/>
</dbReference>
<dbReference type="FunFam" id="3.40.190.10:FF:000017">
    <property type="entry name" value="Glycine cleavage system transcriptional activator"/>
    <property type="match status" value="1"/>
</dbReference>
<name>A0A7C9NSX2_9PROT</name>
<dbReference type="Pfam" id="PF03466">
    <property type="entry name" value="LysR_substrate"/>
    <property type="match status" value="1"/>
</dbReference>
<keyword evidence="2" id="KW-0805">Transcription regulation</keyword>
<evidence type="ECO:0000256" key="2">
    <source>
        <dbReference type="ARBA" id="ARBA00023015"/>
    </source>
</evidence>
<evidence type="ECO:0000256" key="3">
    <source>
        <dbReference type="ARBA" id="ARBA00023125"/>
    </source>
</evidence>
<proteinExistence type="inferred from homology"/>
<evidence type="ECO:0000256" key="1">
    <source>
        <dbReference type="ARBA" id="ARBA00009437"/>
    </source>
</evidence>
<keyword evidence="3" id="KW-0238">DNA-binding</keyword>
<dbReference type="PRINTS" id="PR00039">
    <property type="entry name" value="HTHLYSR"/>
</dbReference>
<dbReference type="GO" id="GO:0003700">
    <property type="term" value="F:DNA-binding transcription factor activity"/>
    <property type="evidence" value="ECO:0007669"/>
    <property type="project" value="InterPro"/>
</dbReference>
<organism evidence="6 7">
    <name type="scientific">Sulfuriferula multivorans</name>
    <dbReference type="NCBI Taxonomy" id="1559896"/>
    <lineage>
        <taxon>Bacteria</taxon>
        <taxon>Pseudomonadati</taxon>
        <taxon>Pseudomonadota</taxon>
        <taxon>Betaproteobacteria</taxon>
        <taxon>Nitrosomonadales</taxon>
        <taxon>Sulfuricellaceae</taxon>
        <taxon>Sulfuriferula</taxon>
    </lineage>
</organism>
<dbReference type="Pfam" id="PF00126">
    <property type="entry name" value="HTH_1"/>
    <property type="match status" value="1"/>
</dbReference>
<dbReference type="AlphaFoldDB" id="A0A7C9NSX2"/>
<accession>A0A7C9NSX2</accession>
<dbReference type="InterPro" id="IPR036388">
    <property type="entry name" value="WH-like_DNA-bd_sf"/>
</dbReference>
<dbReference type="FunFam" id="1.10.10.10:FF:000038">
    <property type="entry name" value="Glycine cleavage system transcriptional activator"/>
    <property type="match status" value="1"/>
</dbReference>
<dbReference type="InterPro" id="IPR000847">
    <property type="entry name" value="LysR_HTH_N"/>
</dbReference>
<keyword evidence="4" id="KW-0804">Transcription</keyword>
<evidence type="ECO:0000313" key="6">
    <source>
        <dbReference type="EMBL" id="NDP48181.1"/>
    </source>
</evidence>
<dbReference type="Gene3D" id="1.10.10.10">
    <property type="entry name" value="Winged helix-like DNA-binding domain superfamily/Winged helix DNA-binding domain"/>
    <property type="match status" value="1"/>
</dbReference>
<dbReference type="EMBL" id="JAAFGW010000089">
    <property type="protein sequence ID" value="NDP48181.1"/>
    <property type="molecule type" value="Genomic_DNA"/>
</dbReference>
<dbReference type="SUPFAM" id="SSF53850">
    <property type="entry name" value="Periplasmic binding protein-like II"/>
    <property type="match status" value="1"/>
</dbReference>
<dbReference type="InterPro" id="IPR036390">
    <property type="entry name" value="WH_DNA-bd_sf"/>
</dbReference>
<evidence type="ECO:0000256" key="4">
    <source>
        <dbReference type="ARBA" id="ARBA00023163"/>
    </source>
</evidence>
<feature type="domain" description="HTH lysR-type" evidence="5">
    <location>
        <begin position="6"/>
        <end position="63"/>
    </location>
</feature>
<dbReference type="CDD" id="cd08432">
    <property type="entry name" value="PBP2_GcdR_TrpI_HvrB_AmpR_like"/>
    <property type="match status" value="1"/>
</dbReference>
<dbReference type="InterPro" id="IPR005119">
    <property type="entry name" value="LysR_subst-bd"/>
</dbReference>
<evidence type="ECO:0000259" key="5">
    <source>
        <dbReference type="PROSITE" id="PS50931"/>
    </source>
</evidence>
<evidence type="ECO:0000313" key="7">
    <source>
        <dbReference type="Proteomes" id="UP000483432"/>
    </source>
</evidence>
<dbReference type="Gene3D" id="3.40.190.10">
    <property type="entry name" value="Periplasmic binding protein-like II"/>
    <property type="match status" value="2"/>
</dbReference>
<sequence length="298" mass="34132">MANLLINLNTLRAFEATARKNSFTLAAQELCVTQAAVSHQVRQIEEMLGVRLFERAHRRVTLTDAGTRVYGTISSAFRDIDSTLREVRAQGEAKATLTVQVTPSFGSRWLARRLHWFWAEYPEIDLRIYHALPHEQYDMRRVDLAIKWGHKNWGSLHSEVLFECQLLPVCSPKYLRPEHPLQKPEDLLHYALLHEDSYEDWSAWFRAAGVSQPISMRGPIIDDSNTLIEAALNLQGIALGRLPLIREQLQQGVLVSPFDLAIKCEGAYHLVYDEKISNSEIFKKFRNFLIEQAHAQAS</sequence>
<protein>
    <submittedName>
        <fullName evidence="6">Transcriptional regulator GcvA</fullName>
    </submittedName>
</protein>
<dbReference type="PANTHER" id="PTHR30537">
    <property type="entry name" value="HTH-TYPE TRANSCRIPTIONAL REGULATOR"/>
    <property type="match status" value="1"/>
</dbReference>
<dbReference type="SUPFAM" id="SSF46785">
    <property type="entry name" value="Winged helix' DNA-binding domain"/>
    <property type="match status" value="1"/>
</dbReference>
<reference evidence="6 7" key="1">
    <citation type="submission" date="2019-09" db="EMBL/GenBank/DDBJ databases">
        <title>H2 Metabolism Revealed by Metagenomic Analysis in Subglacial Sediment of East Antarctica.</title>
        <authorList>
            <person name="Yang Z."/>
            <person name="Zhang Y."/>
            <person name="Lv Y."/>
            <person name="Yan W."/>
            <person name="Xiao X."/>
            <person name="Sun B."/>
            <person name="Ma H."/>
        </authorList>
    </citation>
    <scope>NUCLEOTIDE SEQUENCE [LARGE SCALE GENOMIC DNA]</scope>
    <source>
        <strain evidence="6">Bin2_2</strain>
    </source>
</reference>
<comment type="caution">
    <text evidence="6">The sequence shown here is derived from an EMBL/GenBank/DDBJ whole genome shotgun (WGS) entry which is preliminary data.</text>
</comment>
<dbReference type="InterPro" id="IPR058163">
    <property type="entry name" value="LysR-type_TF_proteobact-type"/>
</dbReference>
<dbReference type="PANTHER" id="PTHR30537:SF74">
    <property type="entry name" value="HTH-TYPE TRANSCRIPTIONAL REGULATOR TRPI"/>
    <property type="match status" value="1"/>
</dbReference>
<comment type="similarity">
    <text evidence="1">Belongs to the LysR transcriptional regulatory family.</text>
</comment>
<dbReference type="GO" id="GO:0006351">
    <property type="term" value="P:DNA-templated transcription"/>
    <property type="evidence" value="ECO:0007669"/>
    <property type="project" value="TreeGrafter"/>
</dbReference>
<dbReference type="PROSITE" id="PS50931">
    <property type="entry name" value="HTH_LYSR"/>
    <property type="match status" value="1"/>
</dbReference>